<dbReference type="Pfam" id="PF07250">
    <property type="entry name" value="Glyoxal_oxid_N"/>
    <property type="match status" value="1"/>
</dbReference>
<dbReference type="PANTHER" id="PTHR32208:SF103">
    <property type="entry name" value="GALACTOSE OXIDASE-LIKE EARLY SET DOMAIN-CONTAINING PROTEIN"/>
    <property type="match status" value="1"/>
</dbReference>
<evidence type="ECO:0000313" key="2">
    <source>
        <dbReference type="EMBL" id="TXG67373.1"/>
    </source>
</evidence>
<sequence>MWQKVMMPSPRVMGDMLLLPTGDVLVINGAKRGTAGSNQVTSLGKSWRMMKSLKRKKSTGGCNMRSRRWIPSLTNAISTVEPRPRRLCHFDSRQRRGRCKQRRYEFGGRTEAVLHGAEECLRQPATWRSRRGQHLRVPKSVEEDFRSGR</sequence>
<keyword evidence="3" id="KW-1185">Reference proteome</keyword>
<reference evidence="3" key="1">
    <citation type="journal article" date="2019" name="Gigascience">
        <title>De novo genome assembly of the endangered Acer yangbiense, a plant species with extremely small populations endemic to Yunnan Province, China.</title>
        <authorList>
            <person name="Yang J."/>
            <person name="Wariss H.M."/>
            <person name="Tao L."/>
            <person name="Zhang R."/>
            <person name="Yun Q."/>
            <person name="Hollingsworth P."/>
            <person name="Dao Z."/>
            <person name="Luo G."/>
            <person name="Guo H."/>
            <person name="Ma Y."/>
            <person name="Sun W."/>
        </authorList>
    </citation>
    <scope>NUCLEOTIDE SEQUENCE [LARGE SCALE GENOMIC DNA]</scope>
    <source>
        <strain evidence="3">cv. Malutang</strain>
    </source>
</reference>
<evidence type="ECO:0000313" key="3">
    <source>
        <dbReference type="Proteomes" id="UP000323000"/>
    </source>
</evidence>
<protein>
    <recommendedName>
        <fullName evidence="1">Glyoxal oxidase N-terminal domain-containing protein</fullName>
    </recommendedName>
</protein>
<proteinExistence type="predicted"/>
<evidence type="ECO:0000259" key="1">
    <source>
        <dbReference type="Pfam" id="PF07250"/>
    </source>
</evidence>
<dbReference type="Gene3D" id="2.130.10.80">
    <property type="entry name" value="Galactose oxidase/kelch, beta-propeller"/>
    <property type="match status" value="1"/>
</dbReference>
<comment type="caution">
    <text evidence="2">The sequence shown here is derived from an EMBL/GenBank/DDBJ whole genome shotgun (WGS) entry which is preliminary data.</text>
</comment>
<name>A0A5C7IDJ8_9ROSI</name>
<dbReference type="OrthoDB" id="10638892at2759"/>
<accession>A0A5C7IDJ8</accession>
<dbReference type="InterPro" id="IPR037293">
    <property type="entry name" value="Gal_Oxidase_central_sf"/>
</dbReference>
<dbReference type="Proteomes" id="UP000323000">
    <property type="component" value="Chromosome 3"/>
</dbReference>
<dbReference type="PANTHER" id="PTHR32208">
    <property type="entry name" value="SECRETED PROTEIN-RELATED"/>
    <property type="match status" value="1"/>
</dbReference>
<organism evidence="2 3">
    <name type="scientific">Acer yangbiense</name>
    <dbReference type="NCBI Taxonomy" id="1000413"/>
    <lineage>
        <taxon>Eukaryota</taxon>
        <taxon>Viridiplantae</taxon>
        <taxon>Streptophyta</taxon>
        <taxon>Embryophyta</taxon>
        <taxon>Tracheophyta</taxon>
        <taxon>Spermatophyta</taxon>
        <taxon>Magnoliopsida</taxon>
        <taxon>eudicotyledons</taxon>
        <taxon>Gunneridae</taxon>
        <taxon>Pentapetalae</taxon>
        <taxon>rosids</taxon>
        <taxon>malvids</taxon>
        <taxon>Sapindales</taxon>
        <taxon>Sapindaceae</taxon>
        <taxon>Hippocastanoideae</taxon>
        <taxon>Acereae</taxon>
        <taxon>Acer</taxon>
    </lineage>
</organism>
<dbReference type="AlphaFoldDB" id="A0A5C7IDJ8"/>
<gene>
    <name evidence="2" type="ORF">EZV62_008648</name>
</gene>
<dbReference type="InterPro" id="IPR009880">
    <property type="entry name" value="Glyoxal_oxidase_N"/>
</dbReference>
<dbReference type="EMBL" id="VAHF01000003">
    <property type="protein sequence ID" value="TXG67373.1"/>
    <property type="molecule type" value="Genomic_DNA"/>
</dbReference>
<feature type="domain" description="Glyoxal oxidase N-terminal" evidence="1">
    <location>
        <begin position="2"/>
        <end position="39"/>
    </location>
</feature>